<dbReference type="PROSITE" id="PS51898">
    <property type="entry name" value="TYR_RECOMBINASE"/>
    <property type="match status" value="1"/>
</dbReference>
<dbReference type="RefSeq" id="WP_117545785.1">
    <property type="nucleotide sequence ID" value="NZ_JBKUNB010000001.1"/>
</dbReference>
<dbReference type="InterPro" id="IPR002104">
    <property type="entry name" value="Integrase_catalytic"/>
</dbReference>
<dbReference type="EMBL" id="QVLV01000033">
    <property type="protein sequence ID" value="RGE55958.1"/>
    <property type="molecule type" value="Genomic_DNA"/>
</dbReference>
<dbReference type="GO" id="GO:0003677">
    <property type="term" value="F:DNA binding"/>
    <property type="evidence" value="ECO:0007669"/>
    <property type="project" value="UniProtKB-KW"/>
</dbReference>
<dbReference type="PANTHER" id="PTHR30349:SF64">
    <property type="entry name" value="PROPHAGE INTEGRASE INTD-RELATED"/>
    <property type="match status" value="1"/>
</dbReference>
<dbReference type="GO" id="GO:0015074">
    <property type="term" value="P:DNA integration"/>
    <property type="evidence" value="ECO:0007669"/>
    <property type="project" value="UniProtKB-KW"/>
</dbReference>
<dbReference type="GO" id="GO:0006310">
    <property type="term" value="P:DNA recombination"/>
    <property type="evidence" value="ECO:0007669"/>
    <property type="project" value="UniProtKB-KW"/>
</dbReference>
<dbReference type="PANTHER" id="PTHR30349">
    <property type="entry name" value="PHAGE INTEGRASE-RELATED"/>
    <property type="match status" value="1"/>
</dbReference>
<dbReference type="InterPro" id="IPR011010">
    <property type="entry name" value="DNA_brk_join_enz"/>
</dbReference>
<reference evidence="7" key="1">
    <citation type="submission" date="2018-08" db="EMBL/GenBank/DDBJ databases">
        <title>A genome reference for cultivated species of the human gut microbiota.</title>
        <authorList>
            <person name="Zou Y."/>
            <person name="Xue W."/>
            <person name="Luo G."/>
        </authorList>
    </citation>
    <scope>NUCLEOTIDE SEQUENCE [LARGE SCALE GENOMIC DNA]</scope>
    <source>
        <strain evidence="7">TF05-5AC</strain>
    </source>
</reference>
<dbReference type="InterPro" id="IPR013762">
    <property type="entry name" value="Integrase-like_cat_sf"/>
</dbReference>
<feature type="domain" description="Tyr recombinase" evidence="6">
    <location>
        <begin position="180"/>
        <end position="374"/>
    </location>
</feature>
<protein>
    <submittedName>
        <fullName evidence="7">Site-specific integrase</fullName>
    </submittedName>
</protein>
<evidence type="ECO:0000259" key="6">
    <source>
        <dbReference type="PROSITE" id="PS51898"/>
    </source>
</evidence>
<evidence type="ECO:0000256" key="5">
    <source>
        <dbReference type="ARBA" id="ARBA00023172"/>
    </source>
</evidence>
<sequence length="380" mass="43880">MARKGENIYKRKDGRWEGRYRLPDTGRNPYRSIYGKTYHEVKEKLILKKQELVFKDQKKMRLPSKLTIGEAAGLWLEENSVKWKESTYATYRSITEKHIIGALDRMPAAAFTQDAYRDFFVRLEGMERVGKRPGEKFSHSYLHQIHIIFSQIFRFLDRKYHCGIPAYPCPSAGGVPRVTVTPQTMDLRRLEKRLIDQAGKQDATSLGILLSGCCGLRIGELCALQWGDINLEQGTLRVTKTMQRIRTFQKGRTGTKVIISEPKSRTSNRVIPLPGYLLSFLKGMEGDRKGFLLQGKKKEYLEPRTLQYRFQRILKELQIPCFNFHVLRHIFATNCIASGFDMKTLSELLGHANVATTMKIYVHSDMERKKQLMAGYRMAS</sequence>
<keyword evidence="3" id="KW-0229">DNA integration</keyword>
<keyword evidence="8" id="KW-1185">Reference proteome</keyword>
<dbReference type="AlphaFoldDB" id="A0A3E3HVU5"/>
<accession>A0A3E3HVU5</accession>
<dbReference type="Pfam" id="PF14659">
    <property type="entry name" value="Phage_int_SAM_3"/>
    <property type="match status" value="1"/>
</dbReference>
<proteinExistence type="inferred from homology"/>
<evidence type="ECO:0000256" key="2">
    <source>
        <dbReference type="ARBA" id="ARBA00008857"/>
    </source>
</evidence>
<organism evidence="7 8">
    <name type="scientific">Eisenbergiella massiliensis</name>
    <dbReference type="NCBI Taxonomy" id="1720294"/>
    <lineage>
        <taxon>Bacteria</taxon>
        <taxon>Bacillati</taxon>
        <taxon>Bacillota</taxon>
        <taxon>Clostridia</taxon>
        <taxon>Lachnospirales</taxon>
        <taxon>Lachnospiraceae</taxon>
        <taxon>Eisenbergiella</taxon>
    </lineage>
</organism>
<dbReference type="SUPFAM" id="SSF56349">
    <property type="entry name" value="DNA breaking-rejoining enzymes"/>
    <property type="match status" value="1"/>
</dbReference>
<gene>
    <name evidence="7" type="ORF">DXC51_26835</name>
</gene>
<dbReference type="CDD" id="cd01189">
    <property type="entry name" value="INT_ICEBs1_C_like"/>
    <property type="match status" value="1"/>
</dbReference>
<dbReference type="Gene3D" id="1.10.150.130">
    <property type="match status" value="1"/>
</dbReference>
<dbReference type="InterPro" id="IPR050090">
    <property type="entry name" value="Tyrosine_recombinase_XerCD"/>
</dbReference>
<dbReference type="Pfam" id="PF00589">
    <property type="entry name" value="Phage_integrase"/>
    <property type="match status" value="1"/>
</dbReference>
<dbReference type="InterPro" id="IPR004107">
    <property type="entry name" value="Integrase_SAM-like_N"/>
</dbReference>
<evidence type="ECO:0000313" key="7">
    <source>
        <dbReference type="EMBL" id="RGE55958.1"/>
    </source>
</evidence>
<evidence type="ECO:0000256" key="3">
    <source>
        <dbReference type="ARBA" id="ARBA00022908"/>
    </source>
</evidence>
<comment type="caution">
    <text evidence="7">The sequence shown here is derived from an EMBL/GenBank/DDBJ whole genome shotgun (WGS) entry which is preliminary data.</text>
</comment>
<comment type="function">
    <text evidence="1">Site-specific tyrosine recombinase, which acts by catalyzing the cutting and rejoining of the recombining DNA molecules.</text>
</comment>
<name>A0A3E3HVU5_9FIRM</name>
<dbReference type="InterPro" id="IPR010998">
    <property type="entry name" value="Integrase_recombinase_N"/>
</dbReference>
<evidence type="ECO:0000313" key="8">
    <source>
        <dbReference type="Proteomes" id="UP000260812"/>
    </source>
</evidence>
<keyword evidence="5" id="KW-0233">DNA recombination</keyword>
<dbReference type="Gene3D" id="1.10.443.10">
    <property type="entry name" value="Intergrase catalytic core"/>
    <property type="match status" value="1"/>
</dbReference>
<comment type="similarity">
    <text evidence="2">Belongs to the 'phage' integrase family.</text>
</comment>
<dbReference type="GeneID" id="97990369"/>
<dbReference type="Proteomes" id="UP000260812">
    <property type="component" value="Unassembled WGS sequence"/>
</dbReference>
<evidence type="ECO:0000256" key="4">
    <source>
        <dbReference type="ARBA" id="ARBA00023125"/>
    </source>
</evidence>
<keyword evidence="4" id="KW-0238">DNA-binding</keyword>
<evidence type="ECO:0000256" key="1">
    <source>
        <dbReference type="ARBA" id="ARBA00003283"/>
    </source>
</evidence>